<evidence type="ECO:0000256" key="1">
    <source>
        <dbReference type="ARBA" id="ARBA00022729"/>
    </source>
</evidence>
<keyword evidence="3" id="KW-1185">Reference proteome</keyword>
<evidence type="ECO:0000313" key="3">
    <source>
        <dbReference type="Proteomes" id="UP001165575"/>
    </source>
</evidence>
<comment type="caution">
    <text evidence="2">The sequence shown here is derived from an EMBL/GenBank/DDBJ whole genome shotgun (WGS) entry which is preliminary data.</text>
</comment>
<dbReference type="Proteomes" id="UP001165575">
    <property type="component" value="Unassembled WGS sequence"/>
</dbReference>
<dbReference type="InterPro" id="IPR013425">
    <property type="entry name" value="Autotrns_rpt"/>
</dbReference>
<reference evidence="2 3" key="1">
    <citation type="submission" date="2022-07" db="EMBL/GenBank/DDBJ databases">
        <title>Bombella genomes.</title>
        <authorList>
            <person name="Harer L."/>
            <person name="Styblova S."/>
            <person name="Ehrmann M."/>
        </authorList>
    </citation>
    <scope>NUCLEOTIDE SEQUENCE [LARGE SCALE GENOMIC DNA]</scope>
    <source>
        <strain evidence="2 3">TMW 2.2556</strain>
    </source>
</reference>
<protein>
    <submittedName>
        <fullName evidence="2">Autotransporter-associated beta strand repeat-containing protein</fullName>
    </submittedName>
</protein>
<dbReference type="Pfam" id="PF12951">
    <property type="entry name" value="PATR"/>
    <property type="match status" value="3"/>
</dbReference>
<sequence>MGGVLQIASDQSLGAAGTALNIDGGTLRLGGDVTTNRTVILGAFNNYAGLDLNGHTGTLKGSIVGPGQKLEVWGNRDNPSVLNINGNNTYTGDTYFKGSFNDASFPTKTTINANSDTPFGASSSDAHGGTVFVGNATLNVNNHATLGYHSIINDGGTINLNSADTNGHADINNRGGYGINAVLNVNNASSVGASTITNNNGGIINLNDSSRADAATIKNNGGAINAVGGSGVGSLSGNGGGTISLKGTFTVGALNQDDTLDSVIQNDSSKNAGSLVKVGTGTQTLTGNNSYTGSTNVNEGTLALAGQGSIAQSASIDIEQQGSFDISKAASDETVNTISGSGSVILGKNTLNIVNANYIKPYFGSISGSGGVNLFRGGVFFSGQNTYTGLTDVKGGDFHLDGSIAGDLLNETTTKIGDQPQGKVSVGGDIKNLGALTIRNATIHNISSDAGASTFLGNVVAEGDISSKSDFVFGDTNKDKDNDVTAFSYNTGKGNRTTLNGNLILTQAHGAINGWVLGVLG</sequence>
<dbReference type="NCBIfam" id="TIGR02601">
    <property type="entry name" value="autotrns_rpt"/>
    <property type="match status" value="1"/>
</dbReference>
<dbReference type="RefSeq" id="WP_155579079.1">
    <property type="nucleotide sequence ID" value="NZ_JANIDX010000003.1"/>
</dbReference>
<gene>
    <name evidence="2" type="ORF">NQF89_03795</name>
</gene>
<accession>A0ABT3WNY1</accession>
<dbReference type="Gene3D" id="2.160.20.20">
    <property type="match status" value="1"/>
</dbReference>
<dbReference type="EMBL" id="JANIDX010000003">
    <property type="protein sequence ID" value="MCX5619544.1"/>
    <property type="molecule type" value="Genomic_DNA"/>
</dbReference>
<proteinExistence type="predicted"/>
<organism evidence="2 3">
    <name type="scientific">Bombella pollinis</name>
    <dbReference type="NCBI Taxonomy" id="2967337"/>
    <lineage>
        <taxon>Bacteria</taxon>
        <taxon>Pseudomonadati</taxon>
        <taxon>Pseudomonadota</taxon>
        <taxon>Alphaproteobacteria</taxon>
        <taxon>Acetobacterales</taxon>
        <taxon>Acetobacteraceae</taxon>
        <taxon>Bombella</taxon>
    </lineage>
</organism>
<evidence type="ECO:0000313" key="2">
    <source>
        <dbReference type="EMBL" id="MCX5619544.1"/>
    </source>
</evidence>
<dbReference type="InterPro" id="IPR012332">
    <property type="entry name" value="Autotransporter_pectin_lyase_C"/>
</dbReference>
<keyword evidence="1" id="KW-0732">Signal</keyword>
<name>A0ABT3WNY1_9PROT</name>